<dbReference type="EMBL" id="BSXT01001883">
    <property type="protein sequence ID" value="GMF45787.1"/>
    <property type="molecule type" value="Genomic_DNA"/>
</dbReference>
<feature type="compositionally biased region" description="Basic and acidic residues" evidence="1">
    <location>
        <begin position="107"/>
        <end position="144"/>
    </location>
</feature>
<comment type="caution">
    <text evidence="2">The sequence shown here is derived from an EMBL/GenBank/DDBJ whole genome shotgun (WGS) entry which is preliminary data.</text>
</comment>
<protein>
    <submittedName>
        <fullName evidence="2">Unnamed protein product</fullName>
    </submittedName>
</protein>
<keyword evidence="3" id="KW-1185">Reference proteome</keyword>
<name>A0A9W6XUW6_9STRA</name>
<reference evidence="2" key="1">
    <citation type="submission" date="2023-04" db="EMBL/GenBank/DDBJ databases">
        <title>Phytophthora fragariaefolia NBRC 109709.</title>
        <authorList>
            <person name="Ichikawa N."/>
            <person name="Sato H."/>
            <person name="Tonouchi N."/>
        </authorList>
    </citation>
    <scope>NUCLEOTIDE SEQUENCE</scope>
    <source>
        <strain evidence="2">NBRC 109709</strain>
    </source>
</reference>
<gene>
    <name evidence="2" type="ORF">Pfra01_001656300</name>
</gene>
<evidence type="ECO:0000313" key="2">
    <source>
        <dbReference type="EMBL" id="GMF45787.1"/>
    </source>
</evidence>
<dbReference type="AlphaFoldDB" id="A0A9W6XUW6"/>
<feature type="region of interest" description="Disordered" evidence="1">
    <location>
        <begin position="1"/>
        <end position="20"/>
    </location>
</feature>
<evidence type="ECO:0000256" key="1">
    <source>
        <dbReference type="SAM" id="MobiDB-lite"/>
    </source>
</evidence>
<accession>A0A9W6XUW6</accession>
<sequence>MQAQERYSLARGTPDTQATKSERALITPASDVTALAIEIPAPTTICSYCQMPHYIIRQCRGLQKDLREGTVKEGTLLPASFERRGVNTRRSHPYDNNQGRPSRGHGSWRDRGRGRSGRDNRGEHHAHDIFDHRSQRRDEGGYDQSRRRDALIAVVTTVQTLEPAFSLRTQATTDFDSSWTVDSGCSSHVTQHAEWFKVKAPASGNIYV</sequence>
<evidence type="ECO:0000313" key="3">
    <source>
        <dbReference type="Proteomes" id="UP001165121"/>
    </source>
</evidence>
<feature type="region of interest" description="Disordered" evidence="1">
    <location>
        <begin position="77"/>
        <end position="144"/>
    </location>
</feature>
<dbReference type="OrthoDB" id="91303at2759"/>
<proteinExistence type="predicted"/>
<dbReference type="Proteomes" id="UP001165121">
    <property type="component" value="Unassembled WGS sequence"/>
</dbReference>
<organism evidence="2 3">
    <name type="scientific">Phytophthora fragariaefolia</name>
    <dbReference type="NCBI Taxonomy" id="1490495"/>
    <lineage>
        <taxon>Eukaryota</taxon>
        <taxon>Sar</taxon>
        <taxon>Stramenopiles</taxon>
        <taxon>Oomycota</taxon>
        <taxon>Peronosporomycetes</taxon>
        <taxon>Peronosporales</taxon>
        <taxon>Peronosporaceae</taxon>
        <taxon>Phytophthora</taxon>
    </lineage>
</organism>